<dbReference type="GO" id="GO:0003964">
    <property type="term" value="F:RNA-directed DNA polymerase activity"/>
    <property type="evidence" value="ECO:0007669"/>
    <property type="project" value="UniProtKB-KW"/>
</dbReference>
<accession>A0A699XXM7</accession>
<sequence length="58" mass="6793">RDLYDARLDDDAKIVDMIHNGRWKWPEAWIKDYPDLQQIPIPCLNGQIKDKAVWVGGD</sequence>
<keyword evidence="1" id="KW-0548">Nucleotidyltransferase</keyword>
<keyword evidence="1" id="KW-0695">RNA-directed DNA polymerase</keyword>
<comment type="caution">
    <text evidence="1">The sequence shown here is derived from an EMBL/GenBank/DDBJ whole genome shotgun (WGS) entry which is preliminary data.</text>
</comment>
<reference evidence="1" key="1">
    <citation type="journal article" date="2019" name="Sci. Rep.">
        <title>Draft genome of Tanacetum cinerariifolium, the natural source of mosquito coil.</title>
        <authorList>
            <person name="Yamashiro T."/>
            <person name="Shiraishi A."/>
            <person name="Satake H."/>
            <person name="Nakayama K."/>
        </authorList>
    </citation>
    <scope>NUCLEOTIDE SEQUENCE</scope>
</reference>
<protein>
    <submittedName>
        <fullName evidence="1">RNA-directed DNA polymerase, eukaryota, reverse transcriptase zinc-binding domain protein</fullName>
    </submittedName>
</protein>
<organism evidence="1">
    <name type="scientific">Tanacetum cinerariifolium</name>
    <name type="common">Dalmatian daisy</name>
    <name type="synonym">Chrysanthemum cinerariifolium</name>
    <dbReference type="NCBI Taxonomy" id="118510"/>
    <lineage>
        <taxon>Eukaryota</taxon>
        <taxon>Viridiplantae</taxon>
        <taxon>Streptophyta</taxon>
        <taxon>Embryophyta</taxon>
        <taxon>Tracheophyta</taxon>
        <taxon>Spermatophyta</taxon>
        <taxon>Magnoliopsida</taxon>
        <taxon>eudicotyledons</taxon>
        <taxon>Gunneridae</taxon>
        <taxon>Pentapetalae</taxon>
        <taxon>asterids</taxon>
        <taxon>campanulids</taxon>
        <taxon>Asterales</taxon>
        <taxon>Asteraceae</taxon>
        <taxon>Asteroideae</taxon>
        <taxon>Anthemideae</taxon>
        <taxon>Anthemidinae</taxon>
        <taxon>Tanacetum</taxon>
    </lineage>
</organism>
<gene>
    <name evidence="1" type="ORF">Tci_933600</name>
</gene>
<feature type="non-terminal residue" evidence="1">
    <location>
        <position position="1"/>
    </location>
</feature>
<dbReference type="AlphaFoldDB" id="A0A699XXM7"/>
<keyword evidence="1" id="KW-0808">Transferase</keyword>
<proteinExistence type="predicted"/>
<dbReference type="EMBL" id="BKCJ011897585">
    <property type="protein sequence ID" value="GFD61631.1"/>
    <property type="molecule type" value="Genomic_DNA"/>
</dbReference>
<name>A0A699XXM7_TANCI</name>
<evidence type="ECO:0000313" key="1">
    <source>
        <dbReference type="EMBL" id="GFD61631.1"/>
    </source>
</evidence>